<dbReference type="InterPro" id="IPR049552">
    <property type="entry name" value="PKS_DH_N"/>
</dbReference>
<dbReference type="Gene3D" id="3.40.366.10">
    <property type="entry name" value="Malonyl-Coenzyme A Acyl Carrier Protein, domain 2"/>
    <property type="match status" value="1"/>
</dbReference>
<dbReference type="PROSITE" id="PS00012">
    <property type="entry name" value="PHOSPHOPANTETHEINE"/>
    <property type="match status" value="1"/>
</dbReference>
<feature type="domain" description="Ketosynthase family 3 (KS3)" evidence="12">
    <location>
        <begin position="33"/>
        <end position="459"/>
    </location>
</feature>
<dbReference type="InterPro" id="IPR036736">
    <property type="entry name" value="ACP-like_sf"/>
</dbReference>
<organism evidence="14 15">
    <name type="scientific">Streptomyces zagrosensis</name>
    <dbReference type="NCBI Taxonomy" id="1042984"/>
    <lineage>
        <taxon>Bacteria</taxon>
        <taxon>Bacillati</taxon>
        <taxon>Actinomycetota</taxon>
        <taxon>Actinomycetes</taxon>
        <taxon>Kitasatosporales</taxon>
        <taxon>Streptomycetaceae</taxon>
        <taxon>Streptomyces</taxon>
    </lineage>
</organism>
<dbReference type="SMART" id="SM01294">
    <property type="entry name" value="PKS_PP_betabranch"/>
    <property type="match status" value="1"/>
</dbReference>
<feature type="region of interest" description="N-terminal hotdog fold" evidence="9">
    <location>
        <begin position="945"/>
        <end position="1070"/>
    </location>
</feature>
<dbReference type="Pfam" id="PF21089">
    <property type="entry name" value="PKS_DH_N"/>
    <property type="match status" value="1"/>
</dbReference>
<evidence type="ECO:0000256" key="2">
    <source>
        <dbReference type="ARBA" id="ARBA00004792"/>
    </source>
</evidence>
<dbReference type="GO" id="GO:0016491">
    <property type="term" value="F:oxidoreductase activity"/>
    <property type="evidence" value="ECO:0007669"/>
    <property type="project" value="InterPro"/>
</dbReference>
<dbReference type="PROSITE" id="PS00606">
    <property type="entry name" value="KS3_1"/>
    <property type="match status" value="1"/>
</dbReference>
<feature type="domain" description="PKS/mFAS DH" evidence="13">
    <location>
        <begin position="945"/>
        <end position="1224"/>
    </location>
</feature>
<dbReference type="InterPro" id="IPR006162">
    <property type="entry name" value="Ppantetheine_attach_site"/>
</dbReference>
<comment type="pathway">
    <text evidence="2">Antibiotic biosynthesis.</text>
</comment>
<dbReference type="InterPro" id="IPR016039">
    <property type="entry name" value="Thiolase-like"/>
</dbReference>
<dbReference type="Gene3D" id="3.40.50.11460">
    <property type="match status" value="1"/>
</dbReference>
<keyword evidence="7" id="KW-0511">Multifunctional enzyme</keyword>
<evidence type="ECO:0000313" key="14">
    <source>
        <dbReference type="EMBL" id="MBB5936985.1"/>
    </source>
</evidence>
<evidence type="ECO:0000256" key="8">
    <source>
        <dbReference type="ARBA" id="ARBA00023315"/>
    </source>
</evidence>
<feature type="region of interest" description="Disordered" evidence="10">
    <location>
        <begin position="1034"/>
        <end position="1053"/>
    </location>
</feature>
<dbReference type="FunFam" id="3.40.47.10:FF:000019">
    <property type="entry name" value="Polyketide synthase type I"/>
    <property type="match status" value="1"/>
</dbReference>
<dbReference type="InterPro" id="IPR016035">
    <property type="entry name" value="Acyl_Trfase/lysoPLipase"/>
</dbReference>
<dbReference type="Gene3D" id="3.30.70.3290">
    <property type="match status" value="1"/>
</dbReference>
<dbReference type="GO" id="GO:0004312">
    <property type="term" value="F:fatty acid synthase activity"/>
    <property type="evidence" value="ECO:0007669"/>
    <property type="project" value="TreeGrafter"/>
</dbReference>
<dbReference type="Pfam" id="PF00109">
    <property type="entry name" value="ketoacyl-synt"/>
    <property type="match status" value="1"/>
</dbReference>
<dbReference type="InterPro" id="IPR018201">
    <property type="entry name" value="Ketoacyl_synth_AS"/>
</dbReference>
<dbReference type="InterPro" id="IPR050091">
    <property type="entry name" value="PKS_NRPS_Biosynth_Enz"/>
</dbReference>
<dbReference type="InterPro" id="IPR020841">
    <property type="entry name" value="PKS_Beta-ketoAc_synthase_dom"/>
</dbReference>
<dbReference type="InterPro" id="IPR020807">
    <property type="entry name" value="PKS_DH"/>
</dbReference>
<keyword evidence="8" id="KW-0012">Acyltransferase</keyword>
<evidence type="ECO:0000259" key="12">
    <source>
        <dbReference type="PROSITE" id="PS52004"/>
    </source>
</evidence>
<dbReference type="FunFam" id="3.40.366.10:FF:000002">
    <property type="entry name" value="Probable polyketide synthase 2"/>
    <property type="match status" value="1"/>
</dbReference>
<dbReference type="GO" id="GO:0004315">
    <property type="term" value="F:3-oxoacyl-[acyl-carrier-protein] synthase activity"/>
    <property type="evidence" value="ECO:0007669"/>
    <property type="project" value="InterPro"/>
</dbReference>
<dbReference type="CDD" id="cd05195">
    <property type="entry name" value="enoyl_red"/>
    <property type="match status" value="1"/>
</dbReference>
<dbReference type="SUPFAM" id="SSF50129">
    <property type="entry name" value="GroES-like"/>
    <property type="match status" value="1"/>
</dbReference>
<dbReference type="Pfam" id="PF16197">
    <property type="entry name" value="KAsynt_C_assoc"/>
    <property type="match status" value="1"/>
</dbReference>
<evidence type="ECO:0000256" key="4">
    <source>
        <dbReference type="ARBA" id="ARBA00022553"/>
    </source>
</evidence>
<dbReference type="InterPro" id="IPR057326">
    <property type="entry name" value="KR_dom"/>
</dbReference>
<feature type="region of interest" description="C-terminal hotdog fold" evidence="9">
    <location>
        <begin position="1083"/>
        <end position="1224"/>
    </location>
</feature>
<keyword evidence="6" id="KW-0045">Antibiotic biosynthesis</keyword>
<evidence type="ECO:0000256" key="1">
    <source>
        <dbReference type="ARBA" id="ARBA00001957"/>
    </source>
</evidence>
<name>A0A7W9QB63_9ACTN</name>
<dbReference type="InterPro" id="IPR055123">
    <property type="entry name" value="SpnB-like_Rossmann"/>
</dbReference>
<feature type="active site" description="Proton donor; for dehydratase activity" evidence="9">
    <location>
        <position position="1144"/>
    </location>
</feature>
<dbReference type="SUPFAM" id="SSF55048">
    <property type="entry name" value="Probable ACP-binding domain of malonyl-CoA ACP transacylase"/>
    <property type="match status" value="1"/>
</dbReference>
<evidence type="ECO:0000256" key="5">
    <source>
        <dbReference type="ARBA" id="ARBA00022679"/>
    </source>
</evidence>
<dbReference type="InterPro" id="IPR014031">
    <property type="entry name" value="Ketoacyl_synth_C"/>
</dbReference>
<protein>
    <submittedName>
        <fullName evidence="14">Polyketide synthase 12</fullName>
    </submittedName>
</protein>
<dbReference type="InterPro" id="IPR014043">
    <property type="entry name" value="Acyl_transferase_dom"/>
</dbReference>
<dbReference type="FunFam" id="1.10.1200.10:FF:000007">
    <property type="entry name" value="Probable polyketide synthase pks17"/>
    <property type="match status" value="1"/>
</dbReference>
<dbReference type="GO" id="GO:0006633">
    <property type="term" value="P:fatty acid biosynthetic process"/>
    <property type="evidence" value="ECO:0007669"/>
    <property type="project" value="InterPro"/>
</dbReference>
<dbReference type="Pfam" id="PF14765">
    <property type="entry name" value="PS-DH"/>
    <property type="match status" value="1"/>
</dbReference>
<dbReference type="InterPro" id="IPR049900">
    <property type="entry name" value="PKS_mFAS_DH"/>
</dbReference>
<dbReference type="PROSITE" id="PS52019">
    <property type="entry name" value="PKS_MFAS_DH"/>
    <property type="match status" value="1"/>
</dbReference>
<comment type="caution">
    <text evidence="14">The sequence shown here is derived from an EMBL/GenBank/DDBJ whole genome shotgun (WGS) entry which is preliminary data.</text>
</comment>
<dbReference type="InterPro" id="IPR016036">
    <property type="entry name" value="Malonyl_transacylase_ACP-bd"/>
</dbReference>
<evidence type="ECO:0000259" key="11">
    <source>
        <dbReference type="PROSITE" id="PS50075"/>
    </source>
</evidence>
<dbReference type="InterPro" id="IPR013968">
    <property type="entry name" value="PKS_KR"/>
</dbReference>
<gene>
    <name evidence="14" type="ORF">FHS42_004064</name>
</gene>
<dbReference type="GO" id="GO:0033068">
    <property type="term" value="P:macrolide biosynthetic process"/>
    <property type="evidence" value="ECO:0007669"/>
    <property type="project" value="UniProtKB-ARBA"/>
</dbReference>
<dbReference type="SMART" id="SM00825">
    <property type="entry name" value="PKS_KS"/>
    <property type="match status" value="1"/>
</dbReference>
<keyword evidence="15" id="KW-1185">Reference proteome</keyword>
<dbReference type="InterPro" id="IPR001227">
    <property type="entry name" value="Ac_transferase_dom_sf"/>
</dbReference>
<dbReference type="Pfam" id="PF00550">
    <property type="entry name" value="PP-binding"/>
    <property type="match status" value="1"/>
</dbReference>
<dbReference type="Gene3D" id="1.10.1200.10">
    <property type="entry name" value="ACP-like"/>
    <property type="match status" value="1"/>
</dbReference>
<comment type="cofactor">
    <cofactor evidence="1">
        <name>pantetheine 4'-phosphate</name>
        <dbReference type="ChEBI" id="CHEBI:47942"/>
    </cofactor>
</comment>
<dbReference type="InterPro" id="IPR036291">
    <property type="entry name" value="NAD(P)-bd_dom_sf"/>
</dbReference>
<dbReference type="InterPro" id="IPR009081">
    <property type="entry name" value="PP-bd_ACP"/>
</dbReference>
<dbReference type="SMART" id="SM00826">
    <property type="entry name" value="PKS_DH"/>
    <property type="match status" value="1"/>
</dbReference>
<dbReference type="Pfam" id="PF13602">
    <property type="entry name" value="ADH_zinc_N_2"/>
    <property type="match status" value="1"/>
</dbReference>
<dbReference type="SUPFAM" id="SSF53901">
    <property type="entry name" value="Thiolase-like"/>
    <property type="match status" value="1"/>
</dbReference>
<evidence type="ECO:0000256" key="7">
    <source>
        <dbReference type="ARBA" id="ARBA00023268"/>
    </source>
</evidence>
<dbReference type="FunFam" id="3.40.50.720:FF:000209">
    <property type="entry name" value="Polyketide synthase Pks12"/>
    <property type="match status" value="1"/>
</dbReference>
<dbReference type="Gene3D" id="3.40.50.720">
    <property type="entry name" value="NAD(P)-binding Rossmann-like Domain"/>
    <property type="match status" value="1"/>
</dbReference>
<feature type="domain" description="Carrier" evidence="11">
    <location>
        <begin position="2058"/>
        <end position="2133"/>
    </location>
</feature>
<evidence type="ECO:0000259" key="13">
    <source>
        <dbReference type="PROSITE" id="PS52019"/>
    </source>
</evidence>
<dbReference type="Pfam" id="PF00698">
    <property type="entry name" value="Acyl_transf_1"/>
    <property type="match status" value="1"/>
</dbReference>
<dbReference type="InterPro" id="IPR032821">
    <property type="entry name" value="PKS_assoc"/>
</dbReference>
<dbReference type="InterPro" id="IPR042104">
    <property type="entry name" value="PKS_dehydratase_sf"/>
</dbReference>
<dbReference type="PANTHER" id="PTHR43775:SF51">
    <property type="entry name" value="INACTIVE PHENOLPHTHIOCEROL SYNTHESIS POLYKETIDE SYNTHASE TYPE I PKS1-RELATED"/>
    <property type="match status" value="1"/>
</dbReference>
<dbReference type="SUPFAM" id="SSF47336">
    <property type="entry name" value="ACP-like"/>
    <property type="match status" value="1"/>
</dbReference>
<dbReference type="InterPro" id="IPR020843">
    <property type="entry name" value="ER"/>
</dbReference>
<evidence type="ECO:0000256" key="3">
    <source>
        <dbReference type="ARBA" id="ARBA00022450"/>
    </source>
</evidence>
<dbReference type="InterPro" id="IPR049551">
    <property type="entry name" value="PKS_DH_C"/>
</dbReference>
<dbReference type="InterPro" id="IPR014030">
    <property type="entry name" value="Ketoacyl_synth_N"/>
</dbReference>
<dbReference type="SMART" id="SM00829">
    <property type="entry name" value="PKS_ER"/>
    <property type="match status" value="1"/>
</dbReference>
<dbReference type="PANTHER" id="PTHR43775">
    <property type="entry name" value="FATTY ACID SYNTHASE"/>
    <property type="match status" value="1"/>
</dbReference>
<dbReference type="PROSITE" id="PS52004">
    <property type="entry name" value="KS3_2"/>
    <property type="match status" value="1"/>
</dbReference>
<sequence>MSNEEKLLDHLKWVTAELRETRQRLRAAESADPEPIAIVGMACRYPGGVRSPEELWELVRNGGDTISAFPTDRGWKNEELFDPDPDQYGTSYVQEGSFCYDAIDFDAAFFDISPREALAMDPQQRLLLETAWEAFERAGLPREALSGSNTGVFAGVGAHDYLSVIGNITSDVEGYVGAGNLGSVASGRVAYTLGLEGPAVTVDTACSSSLVAMHLACQALRQAECDMALAGGVAVMATPGAFIEFSRQRGIAPNGRCKPFAAAADGTGWGEGAGLVVLERLSDAQRNGRHILGVIRGSAVNQDGASNGLTAPNGPSQQRVIRQALANSRLSTAEVDVVEGHGTGTTLGDPIEAQALLATYGQGRPADRPLWLGSIKSNIGHTQAAAGAASVIKMVMAMRHGLLPQSLHIDEPSPHVDWNAGEVRLLTEQTTWPRTDRPRRAGVSAFGISGTNAHVIVEQAPEVESGPGPGPGPESGSVVGVGGWVPWVLSARTSGAVRAQARALVERVVGDPGLSVADVGWSLVTTRSIFDHRVVVAGTTRDELLAGLGALAAGEPHPALTDPAAAVATDLGPVLVFPGQGSQWVGMGAGLLEASPVFAARVAECEQALAPYVEWSLSEVLRGGVDAADLGRVDVVQPVLWAVMVSLAAVWADQGVTPAAVVGHSQGEIAAAVVAGALTLEDGARVVALRSRALRRLAGGGAMASLAMSADKAVEFLADLGERAAGVGIAAVNGPGSAVVSGPPEQVQYAVTACEESGGRARLIDVDYASHSAQVDEIAEELHQVLAGIEPVRSQVAFYSTVTAERIDTTELTTAYWVTNLRQQVRFADAVRQLLTDGHRIFIEASTHPVLTIGLQEAFEEAGVQGATVPTLRRDQGGLAQLVRSVGQAFVAGVAVDWTRWFPADPRPLTVDLPTYAFQRERYWVEGGSGPSGDPTELGLAAAGHPLLGAAVEVAEGGSYLLTGRLSAQTHGWLADHTVLDTVLLPGTAFAELALHAAGRTGCDHVAELTLHAPLVIPDGTAVDVQLAVAGPDHTGQRPLTVHSRPAGESGDAAWTRHASGALGASPAAVPVALDGAWPPPGASRLSVQDFYQQLAEHGYRYGPTFQGLVSAWRLDGAIYAEVLLPEQERERAADYGMHPALLDAALQARALAVEPGSDKSEQVALPFAWTGVRLRATGANALRVRIAPTAADRLTLTAADPTGAVVITVDDLILRPVADGQLDRARSVGRNSLFQLAWPQTALPQTVPVSTWSVVGPEDDAVAASLATALPGADRHAELAKLREAMAAGAAGPDTVLACLVSPAGAVPPAGAASSGQDADADEAAVGPVSATHAVSGALLTLLQDFLAAPEFAASKLVIVTRGAVAAYGHEDIRDLPGSAGWGLVRSAQSENPDRLVLLDLDGREASLAAVGAALALDEPQVALRDGQAFVPRLAHDDAGKRLAPPEGTEAWRLGLVGHGSLDNLALIGCPENTRTLGAGEVRVRLRAGGVNFHDVVVALGMVDDPRPLGGDGAGVVTEVGPEVDAYAVGDRVMGLFNGTGPLVITDQHMITRIPRGWTFAQAATTPSAFLTAYYALADLAGLRPGERLLLHAATGGVGLAAVQLARHWGAEVFATASPAKWHALRERGFDDQHIASSRSLDFEGQVRAAADSVDVVLNSLAADFVDASLRLLGPGGRFIDMGRTDIRAPEQVSAVHPGVTYQAFDLVSGAGPERIQEMLADLSVLFENGTLRALPTTIWDIRRAPEAFRFFSQARHIGKIVLTIPAALDPDGTVLITGGTGTLGAATARHLVTAHGVRQLLLASRRGADAPGAGPLAAELTELGARVTIAACDTSDRTALAKLLDSVPAEHPLTAVVHAAGLLQDATVQALTADQVAEVLRSKADAAWHLHELTRDMELSAFVLFSAAAGLLGAAGQGNYAAANTFLDALAQHRQAHGLAATSLAWGYWAQASGMTGAMTDADRARLARAGMVGLETEQGMALLDVALGSGQPLLAPIQLDLAAMRRQERSAADTPAVFRGLVRGTAPQAAAAVADASAPALAQALAALSADDRQQMLLDLVRSHVGTVLGHDSADSVQATQNFRELGFDSLTAVELRNRLSSATGVRLPATLVFDHPTPTAVVRLLRDLLAPDDAAPSASVLAELDRIDAAMSAAIEDREQRTKIAARLQELLRKVNASWDGAQEADEAEADLESATDDELFDVLDNELHVPADEGLR</sequence>
<dbReference type="GO" id="GO:0031177">
    <property type="term" value="F:phosphopantetheine binding"/>
    <property type="evidence" value="ECO:0007669"/>
    <property type="project" value="InterPro"/>
</dbReference>
<dbReference type="Gene3D" id="3.40.47.10">
    <property type="match status" value="1"/>
</dbReference>
<dbReference type="InterPro" id="IPR013154">
    <property type="entry name" value="ADH-like_N"/>
</dbReference>
<dbReference type="SMART" id="SM00827">
    <property type="entry name" value="PKS_AT"/>
    <property type="match status" value="1"/>
</dbReference>
<dbReference type="InterPro" id="IPR011032">
    <property type="entry name" value="GroES-like_sf"/>
</dbReference>
<dbReference type="CDD" id="cd08956">
    <property type="entry name" value="KR_3_FAS_SDR_x"/>
    <property type="match status" value="1"/>
</dbReference>
<dbReference type="PROSITE" id="PS50075">
    <property type="entry name" value="CARRIER"/>
    <property type="match status" value="1"/>
</dbReference>
<dbReference type="Pfam" id="PF22953">
    <property type="entry name" value="SpnB_Rossmann"/>
    <property type="match status" value="1"/>
</dbReference>
<dbReference type="Pfam" id="PF08659">
    <property type="entry name" value="KR"/>
    <property type="match status" value="1"/>
</dbReference>
<evidence type="ECO:0000256" key="10">
    <source>
        <dbReference type="SAM" id="MobiDB-lite"/>
    </source>
</evidence>
<accession>A0A7W9QB63</accession>
<dbReference type="Pfam" id="PF08240">
    <property type="entry name" value="ADH_N"/>
    <property type="match status" value="1"/>
</dbReference>
<dbReference type="SMART" id="SM00822">
    <property type="entry name" value="PKS_KR"/>
    <property type="match status" value="1"/>
</dbReference>
<dbReference type="SUPFAM" id="SSF51735">
    <property type="entry name" value="NAD(P)-binding Rossmann-fold domains"/>
    <property type="match status" value="3"/>
</dbReference>
<keyword evidence="5" id="KW-0808">Transferase</keyword>
<dbReference type="FunFam" id="3.90.180.10:FF:000032">
    <property type="entry name" value="Probable polyketide synthase pks1"/>
    <property type="match status" value="1"/>
</dbReference>
<dbReference type="Proteomes" id="UP000588098">
    <property type="component" value="Unassembled WGS sequence"/>
</dbReference>
<proteinExistence type="predicted"/>
<dbReference type="Pfam" id="PF08990">
    <property type="entry name" value="Docking"/>
    <property type="match status" value="1"/>
</dbReference>
<dbReference type="EMBL" id="JACHJL010000010">
    <property type="protein sequence ID" value="MBB5936985.1"/>
    <property type="molecule type" value="Genomic_DNA"/>
</dbReference>
<dbReference type="Gene3D" id="3.10.129.110">
    <property type="entry name" value="Polyketide synthase dehydratase"/>
    <property type="match status" value="1"/>
</dbReference>
<dbReference type="InterPro" id="IPR020806">
    <property type="entry name" value="PKS_PP-bd"/>
</dbReference>
<evidence type="ECO:0000313" key="15">
    <source>
        <dbReference type="Proteomes" id="UP000588098"/>
    </source>
</evidence>
<reference evidence="14 15" key="1">
    <citation type="submission" date="2020-08" db="EMBL/GenBank/DDBJ databases">
        <title>Genomic Encyclopedia of Type Strains, Phase III (KMG-III): the genomes of soil and plant-associated and newly described type strains.</title>
        <authorList>
            <person name="Whitman W."/>
        </authorList>
    </citation>
    <scope>NUCLEOTIDE SEQUENCE [LARGE SCALE GENOMIC DNA]</scope>
    <source>
        <strain evidence="14 15">CECT 8305</strain>
    </source>
</reference>
<dbReference type="SUPFAM" id="SSF52151">
    <property type="entry name" value="FabD/lysophospholipase-like"/>
    <property type="match status" value="1"/>
</dbReference>
<dbReference type="InterPro" id="IPR015083">
    <property type="entry name" value="NorB/c/GfsB-D-like_docking"/>
</dbReference>
<evidence type="ECO:0000256" key="9">
    <source>
        <dbReference type="PROSITE-ProRule" id="PRU01363"/>
    </source>
</evidence>
<feature type="active site" description="Proton acceptor; for dehydratase activity" evidence="9">
    <location>
        <position position="977"/>
    </location>
</feature>
<dbReference type="CDD" id="cd00833">
    <property type="entry name" value="PKS"/>
    <property type="match status" value="1"/>
</dbReference>
<keyword evidence="4" id="KW-0597">Phosphoprotein</keyword>
<dbReference type="Gene3D" id="3.90.180.10">
    <property type="entry name" value="Medium-chain alcohol dehydrogenases, catalytic domain"/>
    <property type="match status" value="1"/>
</dbReference>
<dbReference type="SMART" id="SM00823">
    <property type="entry name" value="PKS_PP"/>
    <property type="match status" value="1"/>
</dbReference>
<evidence type="ECO:0000256" key="6">
    <source>
        <dbReference type="ARBA" id="ARBA00023194"/>
    </source>
</evidence>
<keyword evidence="3" id="KW-0596">Phosphopantetheine</keyword>
<dbReference type="Pfam" id="PF02801">
    <property type="entry name" value="Ketoacyl-synt_C"/>
    <property type="match status" value="1"/>
</dbReference>